<accession>A0A9D1DAI4</accession>
<protein>
    <submittedName>
        <fullName evidence="1">Radical SAM protein</fullName>
    </submittedName>
</protein>
<proteinExistence type="predicted"/>
<gene>
    <name evidence="1" type="ORF">IAB31_11335</name>
</gene>
<dbReference type="AlphaFoldDB" id="A0A9D1DAI4"/>
<dbReference type="EMBL" id="DVGK01000125">
    <property type="protein sequence ID" value="HIR14502.1"/>
    <property type="molecule type" value="Genomic_DNA"/>
</dbReference>
<reference evidence="1" key="1">
    <citation type="submission" date="2020-10" db="EMBL/GenBank/DDBJ databases">
        <authorList>
            <person name="Gilroy R."/>
        </authorList>
    </citation>
    <scope>NUCLEOTIDE SEQUENCE</scope>
    <source>
        <strain evidence="1">ChiSjej4B22-8148</strain>
    </source>
</reference>
<name>A0A9D1DAI4_9FIRM</name>
<comment type="caution">
    <text evidence="1">The sequence shown here is derived from an EMBL/GenBank/DDBJ whole genome shotgun (WGS) entry which is preliminary data.</text>
</comment>
<evidence type="ECO:0000313" key="2">
    <source>
        <dbReference type="Proteomes" id="UP000886757"/>
    </source>
</evidence>
<sequence>MRLDDTSISWPSRRIQTLPILDFSKDTEENYRINREILEKITGKYKSLEVINSGSFAELDPMTLDGIERICREKKILQLRFEAHWIYRKEIQPLRERFAAAGTEVKIKMGVETFDTEFRETIMAKGMGEALPREIARYADEVCLLFGFKGQTEESMERDIETGLAFFERICINLMNPNTAPLQPDPDVIRLFLKEIYPRYKDNPRADILLENTEFGVGGEA</sequence>
<organism evidence="1 2">
    <name type="scientific">Candidatus Choladousia intestinavium</name>
    <dbReference type="NCBI Taxonomy" id="2840727"/>
    <lineage>
        <taxon>Bacteria</taxon>
        <taxon>Bacillati</taxon>
        <taxon>Bacillota</taxon>
        <taxon>Clostridia</taxon>
        <taxon>Lachnospirales</taxon>
        <taxon>Lachnospiraceae</taxon>
        <taxon>Lachnospiraceae incertae sedis</taxon>
        <taxon>Candidatus Choladousia</taxon>
    </lineage>
</organism>
<evidence type="ECO:0000313" key="1">
    <source>
        <dbReference type="EMBL" id="HIR14502.1"/>
    </source>
</evidence>
<dbReference type="Proteomes" id="UP000886757">
    <property type="component" value="Unassembled WGS sequence"/>
</dbReference>
<reference evidence="1" key="2">
    <citation type="journal article" date="2021" name="PeerJ">
        <title>Extensive microbial diversity within the chicken gut microbiome revealed by metagenomics and culture.</title>
        <authorList>
            <person name="Gilroy R."/>
            <person name="Ravi A."/>
            <person name="Getino M."/>
            <person name="Pursley I."/>
            <person name="Horton D.L."/>
            <person name="Alikhan N.F."/>
            <person name="Baker D."/>
            <person name="Gharbi K."/>
            <person name="Hall N."/>
            <person name="Watson M."/>
            <person name="Adriaenssens E.M."/>
            <person name="Foster-Nyarko E."/>
            <person name="Jarju S."/>
            <person name="Secka A."/>
            <person name="Antonio M."/>
            <person name="Oren A."/>
            <person name="Chaudhuri R.R."/>
            <person name="La Ragione R."/>
            <person name="Hildebrand F."/>
            <person name="Pallen M.J."/>
        </authorList>
    </citation>
    <scope>NUCLEOTIDE SEQUENCE</scope>
    <source>
        <strain evidence="1">ChiSjej4B22-8148</strain>
    </source>
</reference>